<dbReference type="KEGG" id="phu:Phum_PHUM607250"/>
<organism>
    <name type="scientific">Pediculus humanus subsp. corporis</name>
    <name type="common">Body louse</name>
    <dbReference type="NCBI Taxonomy" id="121224"/>
    <lineage>
        <taxon>Eukaryota</taxon>
        <taxon>Metazoa</taxon>
        <taxon>Ecdysozoa</taxon>
        <taxon>Arthropoda</taxon>
        <taxon>Hexapoda</taxon>
        <taxon>Insecta</taxon>
        <taxon>Pterygota</taxon>
        <taxon>Neoptera</taxon>
        <taxon>Paraneoptera</taxon>
        <taxon>Psocodea</taxon>
        <taxon>Troctomorpha</taxon>
        <taxon>Phthiraptera</taxon>
        <taxon>Anoplura</taxon>
        <taxon>Pediculidae</taxon>
        <taxon>Pediculus</taxon>
    </lineage>
</organism>
<accession>E0W3M5</accession>
<name>E0W3M5_PEDHC</name>
<sequence length="72" mass="7836">MDGGGGGWEIMILAIVCLIAGITTGVPEVESKKLLHFGKFGGRGKWGHGRLPPPPPPPPHHNWRPPKWHHHG</sequence>
<keyword evidence="5" id="KW-1185">Reference proteome</keyword>
<evidence type="ECO:0000256" key="1">
    <source>
        <dbReference type="SAM" id="MobiDB-lite"/>
    </source>
</evidence>
<dbReference type="EnsemblMetazoa" id="PHUM607250-RA">
    <property type="protein sequence ID" value="PHUM607250-PA"/>
    <property type="gene ID" value="PHUM607250"/>
</dbReference>
<dbReference type="Proteomes" id="UP000009046">
    <property type="component" value="Unassembled WGS sequence"/>
</dbReference>
<evidence type="ECO:0000313" key="4">
    <source>
        <dbReference type="EnsemblMetazoa" id="PHUM607250-PA"/>
    </source>
</evidence>
<evidence type="ECO:0000313" key="3">
    <source>
        <dbReference type="EMBL" id="EEB20231.1"/>
    </source>
</evidence>
<protein>
    <submittedName>
        <fullName evidence="3 4">Uncharacterized protein</fullName>
    </submittedName>
</protein>
<proteinExistence type="predicted"/>
<feature type="transmembrane region" description="Helical" evidence="2">
    <location>
        <begin position="6"/>
        <end position="26"/>
    </location>
</feature>
<dbReference type="VEuPathDB" id="VectorBase:PHUM607250"/>
<dbReference type="AlphaFoldDB" id="E0W3M5"/>
<dbReference type="InParanoid" id="E0W3M5"/>
<dbReference type="HOGENOM" id="CLU_2725250_0_0_1"/>
<evidence type="ECO:0000313" key="5">
    <source>
        <dbReference type="Proteomes" id="UP000009046"/>
    </source>
</evidence>
<reference evidence="3" key="2">
    <citation type="submission" date="2007-04" db="EMBL/GenBank/DDBJ databases">
        <title>The genome of the human body louse.</title>
        <authorList>
            <consortium name="The Human Body Louse Genome Consortium"/>
            <person name="Kirkness E."/>
            <person name="Walenz B."/>
            <person name="Hass B."/>
            <person name="Bruggner R."/>
            <person name="Strausberg R."/>
        </authorList>
    </citation>
    <scope>NUCLEOTIDE SEQUENCE</scope>
    <source>
        <strain evidence="3">USDA</strain>
    </source>
</reference>
<feature type="compositionally biased region" description="Basic residues" evidence="1">
    <location>
        <begin position="61"/>
        <end position="72"/>
    </location>
</feature>
<dbReference type="EMBL" id="AAZO01007425">
    <property type="status" value="NOT_ANNOTATED_CDS"/>
    <property type="molecule type" value="Genomic_DNA"/>
</dbReference>
<gene>
    <name evidence="4" type="primary">8237110</name>
    <name evidence="3" type="ORF">Phum_PHUM607250</name>
</gene>
<feature type="region of interest" description="Disordered" evidence="1">
    <location>
        <begin position="45"/>
        <end position="72"/>
    </location>
</feature>
<dbReference type="RefSeq" id="XP_002432969.1">
    <property type="nucleotide sequence ID" value="XM_002432924.1"/>
</dbReference>
<dbReference type="GeneID" id="8237110"/>
<keyword evidence="2" id="KW-0812">Transmembrane</keyword>
<dbReference type="CTD" id="8237110"/>
<reference evidence="4" key="3">
    <citation type="submission" date="2020-05" db="UniProtKB">
        <authorList>
            <consortium name="EnsemblMetazoa"/>
        </authorList>
    </citation>
    <scope>IDENTIFICATION</scope>
    <source>
        <strain evidence="4">USDA</strain>
    </source>
</reference>
<keyword evidence="2" id="KW-1133">Transmembrane helix</keyword>
<keyword evidence="2" id="KW-0472">Membrane</keyword>
<reference evidence="3" key="1">
    <citation type="submission" date="2007-04" db="EMBL/GenBank/DDBJ databases">
        <title>Annotation of Pediculus humanus corporis strain USDA.</title>
        <authorList>
            <person name="Kirkness E."/>
            <person name="Hannick L."/>
            <person name="Hass B."/>
            <person name="Bruggner R."/>
            <person name="Lawson D."/>
            <person name="Bidwell S."/>
            <person name="Joardar V."/>
            <person name="Caler E."/>
            <person name="Walenz B."/>
            <person name="Inman J."/>
            <person name="Schobel S."/>
            <person name="Galinsky K."/>
            <person name="Amedeo P."/>
            <person name="Strausberg R."/>
        </authorList>
    </citation>
    <scope>NUCLEOTIDE SEQUENCE</scope>
    <source>
        <strain evidence="3">USDA</strain>
    </source>
</reference>
<dbReference type="EMBL" id="DS235882">
    <property type="protein sequence ID" value="EEB20231.1"/>
    <property type="molecule type" value="Genomic_DNA"/>
</dbReference>
<evidence type="ECO:0000256" key="2">
    <source>
        <dbReference type="SAM" id="Phobius"/>
    </source>
</evidence>
<feature type="compositionally biased region" description="Pro residues" evidence="1">
    <location>
        <begin position="51"/>
        <end position="60"/>
    </location>
</feature>